<evidence type="ECO:0000313" key="3">
    <source>
        <dbReference type="Proteomes" id="UP001221898"/>
    </source>
</evidence>
<feature type="compositionally biased region" description="Basic and acidic residues" evidence="1">
    <location>
        <begin position="101"/>
        <end position="113"/>
    </location>
</feature>
<organism evidence="2 3">
    <name type="scientific">Aldrovandia affinis</name>
    <dbReference type="NCBI Taxonomy" id="143900"/>
    <lineage>
        <taxon>Eukaryota</taxon>
        <taxon>Metazoa</taxon>
        <taxon>Chordata</taxon>
        <taxon>Craniata</taxon>
        <taxon>Vertebrata</taxon>
        <taxon>Euteleostomi</taxon>
        <taxon>Actinopterygii</taxon>
        <taxon>Neopterygii</taxon>
        <taxon>Teleostei</taxon>
        <taxon>Notacanthiformes</taxon>
        <taxon>Halosauridae</taxon>
        <taxon>Aldrovandia</taxon>
    </lineage>
</organism>
<reference evidence="2" key="1">
    <citation type="journal article" date="2023" name="Science">
        <title>Genome structures resolve the early diversification of teleost fishes.</title>
        <authorList>
            <person name="Parey E."/>
            <person name="Louis A."/>
            <person name="Montfort J."/>
            <person name="Bouchez O."/>
            <person name="Roques C."/>
            <person name="Iampietro C."/>
            <person name="Lluch J."/>
            <person name="Castinel A."/>
            <person name="Donnadieu C."/>
            <person name="Desvignes T."/>
            <person name="Floi Bucao C."/>
            <person name="Jouanno E."/>
            <person name="Wen M."/>
            <person name="Mejri S."/>
            <person name="Dirks R."/>
            <person name="Jansen H."/>
            <person name="Henkel C."/>
            <person name="Chen W.J."/>
            <person name="Zahm M."/>
            <person name="Cabau C."/>
            <person name="Klopp C."/>
            <person name="Thompson A.W."/>
            <person name="Robinson-Rechavi M."/>
            <person name="Braasch I."/>
            <person name="Lecointre G."/>
            <person name="Bobe J."/>
            <person name="Postlethwait J.H."/>
            <person name="Berthelot C."/>
            <person name="Roest Crollius H."/>
            <person name="Guiguen Y."/>
        </authorList>
    </citation>
    <scope>NUCLEOTIDE SEQUENCE</scope>
    <source>
        <strain evidence="2">NC1722</strain>
    </source>
</reference>
<dbReference type="AlphaFoldDB" id="A0AAD7WHB2"/>
<dbReference type="Proteomes" id="UP001221898">
    <property type="component" value="Unassembled WGS sequence"/>
</dbReference>
<feature type="region of interest" description="Disordered" evidence="1">
    <location>
        <begin position="1"/>
        <end position="20"/>
    </location>
</feature>
<sequence length="119" mass="13164">MASKKKPSSQTNRARAASRCRSGIRTRVLICPSPGRPRPFRHPQPETTGLIVPPGLRIRSADVGSLSALCFQARGSFPDACHSVNMESDWPFDLRPSPPLDSDRPTDWDELRPRMSPAT</sequence>
<name>A0AAD7WHB2_9TELE</name>
<dbReference type="EMBL" id="JAINUG010000105">
    <property type="protein sequence ID" value="KAJ8396615.1"/>
    <property type="molecule type" value="Genomic_DNA"/>
</dbReference>
<comment type="caution">
    <text evidence="2">The sequence shown here is derived from an EMBL/GenBank/DDBJ whole genome shotgun (WGS) entry which is preliminary data.</text>
</comment>
<evidence type="ECO:0000256" key="1">
    <source>
        <dbReference type="SAM" id="MobiDB-lite"/>
    </source>
</evidence>
<proteinExistence type="predicted"/>
<feature type="region of interest" description="Disordered" evidence="1">
    <location>
        <begin position="31"/>
        <end position="52"/>
    </location>
</feature>
<accession>A0AAD7WHB2</accession>
<evidence type="ECO:0000313" key="2">
    <source>
        <dbReference type="EMBL" id="KAJ8396615.1"/>
    </source>
</evidence>
<keyword evidence="3" id="KW-1185">Reference proteome</keyword>
<gene>
    <name evidence="2" type="ORF">AAFF_G00016810</name>
</gene>
<feature type="region of interest" description="Disordered" evidence="1">
    <location>
        <begin position="88"/>
        <end position="119"/>
    </location>
</feature>
<protein>
    <submittedName>
        <fullName evidence="2">Uncharacterized protein</fullName>
    </submittedName>
</protein>